<dbReference type="SUPFAM" id="SSF55383">
    <property type="entry name" value="Copper amine oxidase, domain N"/>
    <property type="match status" value="1"/>
</dbReference>
<evidence type="ECO:0000313" key="4">
    <source>
        <dbReference type="Proteomes" id="UP000565468"/>
    </source>
</evidence>
<dbReference type="InterPro" id="IPR012854">
    <property type="entry name" value="Cu_amine_oxidase-like_N"/>
</dbReference>
<gene>
    <name evidence="3" type="ORF">HII30_04925</name>
</gene>
<evidence type="ECO:0000259" key="2">
    <source>
        <dbReference type="Pfam" id="PF07833"/>
    </source>
</evidence>
<comment type="caution">
    <text evidence="3">The sequence shown here is derived from an EMBL/GenBank/DDBJ whole genome shotgun (WGS) entry which is preliminary data.</text>
</comment>
<feature type="signal peptide" evidence="1">
    <location>
        <begin position="1"/>
        <end position="25"/>
    </location>
</feature>
<reference evidence="3 4" key="1">
    <citation type="submission" date="2020-04" db="EMBL/GenBank/DDBJ databases">
        <title>Paenibacillus algicola sp. nov., a novel marine bacterium producing alginate lyase.</title>
        <authorList>
            <person name="Huang H."/>
        </authorList>
    </citation>
    <scope>NUCLEOTIDE SEQUENCE [LARGE SCALE GENOMIC DNA]</scope>
    <source>
        <strain evidence="3 4">L7-75</strain>
    </source>
</reference>
<dbReference type="EMBL" id="JABBPN010000003">
    <property type="protein sequence ID" value="NMO95130.1"/>
    <property type="molecule type" value="Genomic_DNA"/>
</dbReference>
<proteinExistence type="predicted"/>
<sequence>MKKFWAVILTVVCILPLLFQGQAQAAAPISVVIDGVRLSSPQPPIMIQNRVMLPMRVIFQKLGAKVTWNQKTQTVTAVRDNSTIVLKINAKTATINGKFTALDVPAKNLKGTTMVPVRFVSEALGEKIGWNSRTQTVTVTTSDSSAPDNSLGPVTYITLKDIGDSGDGRDLQVSFSKADNEHQASQYRVFVVKSSKASAFNEASAFNVPPSSYAAVFPNGSDPSLNLTATSRDTDGEMIRENQAYVAYVLAVSKFSGSSQLSKASAPLTLLNQRAVDAVSNVRATDVSNFGDGRDLSVSFTRAASENNISTYRVFVVKTQNASGFNLNTAKSLPSTSYTNVSRTSSGSTTLSLNLGSSARDTSGELIRSGVPYTVYVMSVSSNENTMPSKLSSPSSSLTLNSSSSAVPVITQVTDISDYGDGRDLRVSFNKVTDESSISSYRIYVVKSTNSGSFDLNRANNISSSNYTTVGKTGNNQTHALNSGSRDVDGAAIRNGIYYRVYVMAVSSSGSAANHVLSAASNEIMLLSGNRVDPVSNVAASDISDFNDGRDLRISFNRANNESNISHYRIFAVKYNRSSSFDVNSANNLSSYYYTQVNKTGYNISQTLSAVTRDTDGDYIRSGSSYRIFVLSVSSSNADSNTLSSSSPYVTLTGNQLVTAVTNIAVNDISDYNDGRDLRVTFNRAANETVIDSYRVLVVKNSDAGRFDLSWANNVGSSNYTYVSKTGSNLTANLSSAARDVNGDQIQNGIAYRVFVLSVGSGSYAGTYALSSYSPSITLTGNTAVPAVTNVTAADDGNNNDGRDLIISFKKADNESRISGYRVYVVKVANAETFTLASANAVSPQNYTSLDKTGRDFNQSLTSDSRDVNGDRIRNMTPYQVFVLSVSSDGVAANNSLSGPPYPSITLEGTKVAAPINVSANVYSENGVAQYVAVSFSVSSSVNVGKYRVMVVPQEQSFGESGAAAVAEGNYTEVDPQEGTISVNLPLNVNNVLGAPLQDSNRSYKVVILAVGNANETSSTAISAEAPLTGWPMQGI</sequence>
<accession>A0A848M4H9</accession>
<evidence type="ECO:0000256" key="1">
    <source>
        <dbReference type="SAM" id="SignalP"/>
    </source>
</evidence>
<feature type="chain" id="PRO_5033010544" evidence="1">
    <location>
        <begin position="26"/>
        <end position="1036"/>
    </location>
</feature>
<dbReference type="Proteomes" id="UP000565468">
    <property type="component" value="Unassembled WGS sequence"/>
</dbReference>
<dbReference type="AlphaFoldDB" id="A0A848M4H9"/>
<organism evidence="3 4">
    <name type="scientific">Paenibacillus lemnae</name>
    <dbReference type="NCBI Taxonomy" id="1330551"/>
    <lineage>
        <taxon>Bacteria</taxon>
        <taxon>Bacillati</taxon>
        <taxon>Bacillota</taxon>
        <taxon>Bacilli</taxon>
        <taxon>Bacillales</taxon>
        <taxon>Paenibacillaceae</taxon>
        <taxon>Paenibacillus</taxon>
    </lineage>
</organism>
<feature type="domain" description="Copper amine oxidase-like N-terminal" evidence="2">
    <location>
        <begin position="32"/>
        <end position="139"/>
    </location>
</feature>
<dbReference type="RefSeq" id="WP_169503887.1">
    <property type="nucleotide sequence ID" value="NZ_JABBPN010000003.1"/>
</dbReference>
<dbReference type="InterPro" id="IPR036582">
    <property type="entry name" value="Mao_N_sf"/>
</dbReference>
<evidence type="ECO:0000313" key="3">
    <source>
        <dbReference type="EMBL" id="NMO95130.1"/>
    </source>
</evidence>
<protein>
    <submittedName>
        <fullName evidence="3">Copper amine oxidase N-terminal domain-containing protein</fullName>
    </submittedName>
</protein>
<name>A0A848M4H9_PAELE</name>
<dbReference type="Gene3D" id="3.30.457.10">
    <property type="entry name" value="Copper amine oxidase-like, N-terminal domain"/>
    <property type="match status" value="1"/>
</dbReference>
<dbReference type="Pfam" id="PF07833">
    <property type="entry name" value="Cu_amine_oxidN1"/>
    <property type="match status" value="1"/>
</dbReference>
<keyword evidence="4" id="KW-1185">Reference proteome</keyword>
<keyword evidence="1" id="KW-0732">Signal</keyword>